<feature type="non-terminal residue" evidence="7">
    <location>
        <position position="1"/>
    </location>
</feature>
<comment type="function">
    <text evidence="5">Catalyzes the O-sulfation of tyrosine residues within acidic motifs of polypeptides, using 3'-phosphoadenylyl sulfate (PAPS) as cosubstrate.</text>
</comment>
<dbReference type="OrthoDB" id="6020239at2759"/>
<evidence type="ECO:0000256" key="6">
    <source>
        <dbReference type="SAM" id="Phobius"/>
    </source>
</evidence>
<protein>
    <recommendedName>
        <fullName evidence="2 5">Protein-tyrosine sulfotransferase</fullName>
        <ecNumber evidence="2 5">2.8.2.20</ecNumber>
    </recommendedName>
</protein>
<dbReference type="SUPFAM" id="SSF52540">
    <property type="entry name" value="P-loop containing nucleoside triphosphate hydrolases"/>
    <property type="match status" value="1"/>
</dbReference>
<keyword evidence="6" id="KW-0812">Transmembrane</keyword>
<evidence type="ECO:0000256" key="3">
    <source>
        <dbReference type="ARBA" id="ARBA00022679"/>
    </source>
</evidence>
<dbReference type="GO" id="GO:0008476">
    <property type="term" value="F:protein-tyrosine sulfotransferase activity"/>
    <property type="evidence" value="ECO:0007669"/>
    <property type="project" value="UniProtKB-EC"/>
</dbReference>
<sequence>ETNEGMRVSSLSRRHFFFILAIGGVAIFAFTNMRSKNLVTISTVQELISSPELNQVMTQIARTDGNGTTPAEKDEYKTIDTLLFFVGYPRSRHTLMASLLDAHPHMIVANENNLFYRLKNGKKYERSQMFDTLIEGSKGFLKGGKGIVMKGNLQNTSHFGFWMEGYWQGSYDKYIKVIGDKTAWINSGVFRSTTPEDVTKLVDDIEKKYRVKVKFIHMMRNPFDIVSTIVLRNTKEKGGRFKDHSQKVDDPKLLEESMERFFNWAQGSAIAREVLGDKLLDVDGLKLVNKPIEYMSKVCQFIEIACSDEYLMACAEVVDSTPSTTRDWVVWSKEHKNRMYSEFEKYPFLSHYSFDD</sequence>
<dbReference type="AlphaFoldDB" id="A0A3M6TA96"/>
<dbReference type="PANTHER" id="PTHR12788">
    <property type="entry name" value="PROTEIN-TYROSINE SULFOTRANSFERASE 2"/>
    <property type="match status" value="1"/>
</dbReference>
<keyword evidence="3 5" id="KW-0808">Transferase</keyword>
<dbReference type="EC" id="2.8.2.20" evidence="2 5"/>
<dbReference type="EMBL" id="RCHS01004026">
    <property type="protein sequence ID" value="RMX38312.1"/>
    <property type="molecule type" value="Genomic_DNA"/>
</dbReference>
<comment type="caution">
    <text evidence="7">The sequence shown here is derived from an EMBL/GenBank/DDBJ whole genome shotgun (WGS) entry which is preliminary data.</text>
</comment>
<proteinExistence type="inferred from homology"/>
<comment type="similarity">
    <text evidence="1 5">Belongs to the protein sulfotransferase family.</text>
</comment>
<evidence type="ECO:0000256" key="1">
    <source>
        <dbReference type="ARBA" id="ARBA00009988"/>
    </source>
</evidence>
<evidence type="ECO:0000313" key="7">
    <source>
        <dbReference type="EMBL" id="RMX38312.1"/>
    </source>
</evidence>
<reference evidence="7 8" key="1">
    <citation type="journal article" date="2018" name="Sci. Rep.">
        <title>Comparative analysis of the Pocillopora damicornis genome highlights role of immune system in coral evolution.</title>
        <authorList>
            <person name="Cunning R."/>
            <person name="Bay R.A."/>
            <person name="Gillette P."/>
            <person name="Baker A.C."/>
            <person name="Traylor-Knowles N."/>
        </authorList>
    </citation>
    <scope>NUCLEOTIDE SEQUENCE [LARGE SCALE GENOMIC DNA]</scope>
    <source>
        <strain evidence="7">RSMAS</strain>
        <tissue evidence="7">Whole animal</tissue>
    </source>
</reference>
<keyword evidence="6" id="KW-0472">Membrane</keyword>
<dbReference type="InterPro" id="IPR027417">
    <property type="entry name" value="P-loop_NTPase"/>
</dbReference>
<keyword evidence="8" id="KW-1185">Reference proteome</keyword>
<dbReference type="Pfam" id="PF13469">
    <property type="entry name" value="Sulfotransfer_3"/>
    <property type="match status" value="1"/>
</dbReference>
<dbReference type="InterPro" id="IPR026634">
    <property type="entry name" value="TPST-like"/>
</dbReference>
<dbReference type="GO" id="GO:0005794">
    <property type="term" value="C:Golgi apparatus"/>
    <property type="evidence" value="ECO:0007669"/>
    <property type="project" value="TreeGrafter"/>
</dbReference>
<organism evidence="7 8">
    <name type="scientific">Pocillopora damicornis</name>
    <name type="common">Cauliflower coral</name>
    <name type="synonym">Millepora damicornis</name>
    <dbReference type="NCBI Taxonomy" id="46731"/>
    <lineage>
        <taxon>Eukaryota</taxon>
        <taxon>Metazoa</taxon>
        <taxon>Cnidaria</taxon>
        <taxon>Anthozoa</taxon>
        <taxon>Hexacorallia</taxon>
        <taxon>Scleractinia</taxon>
        <taxon>Astrocoeniina</taxon>
        <taxon>Pocilloporidae</taxon>
        <taxon>Pocillopora</taxon>
    </lineage>
</organism>
<evidence type="ECO:0000256" key="4">
    <source>
        <dbReference type="ARBA" id="ARBA00048460"/>
    </source>
</evidence>
<dbReference type="Proteomes" id="UP000275408">
    <property type="component" value="Unassembled WGS sequence"/>
</dbReference>
<dbReference type="Gene3D" id="3.40.50.300">
    <property type="entry name" value="P-loop containing nucleotide triphosphate hydrolases"/>
    <property type="match status" value="1"/>
</dbReference>
<feature type="transmembrane region" description="Helical" evidence="6">
    <location>
        <begin position="16"/>
        <end position="33"/>
    </location>
</feature>
<evidence type="ECO:0000313" key="8">
    <source>
        <dbReference type="Proteomes" id="UP000275408"/>
    </source>
</evidence>
<accession>A0A3M6TA96</accession>
<keyword evidence="6" id="KW-1133">Transmembrane helix</keyword>
<dbReference type="PANTHER" id="PTHR12788:SF8">
    <property type="entry name" value="PROTEIN-TYROSINE SULFOTRANSFERASE"/>
    <property type="match status" value="1"/>
</dbReference>
<evidence type="ECO:0000256" key="2">
    <source>
        <dbReference type="ARBA" id="ARBA00013262"/>
    </source>
</evidence>
<comment type="catalytic activity">
    <reaction evidence="4 5">
        <text>L-tyrosyl-[protein] + 3'-phosphoadenylyl sulfate = O-sulfo-L-tyrosine-[protein] + adenosine 3',5'-bisphosphate + H(+)</text>
        <dbReference type="Rhea" id="RHEA:16801"/>
        <dbReference type="Rhea" id="RHEA-COMP:10136"/>
        <dbReference type="Rhea" id="RHEA-COMP:11688"/>
        <dbReference type="ChEBI" id="CHEBI:15378"/>
        <dbReference type="ChEBI" id="CHEBI:46858"/>
        <dbReference type="ChEBI" id="CHEBI:58339"/>
        <dbReference type="ChEBI" id="CHEBI:58343"/>
        <dbReference type="ChEBI" id="CHEBI:65286"/>
        <dbReference type="EC" id="2.8.2.20"/>
    </reaction>
</comment>
<evidence type="ECO:0000256" key="5">
    <source>
        <dbReference type="RuleBase" id="RU365018"/>
    </source>
</evidence>
<gene>
    <name evidence="7" type="ORF">pdam_00023839</name>
</gene>
<name>A0A3M6TA96_POCDA</name>